<dbReference type="GO" id="GO:0046872">
    <property type="term" value="F:metal ion binding"/>
    <property type="evidence" value="ECO:0007669"/>
    <property type="project" value="UniProtKB-KW"/>
</dbReference>
<evidence type="ECO:0000313" key="4">
    <source>
        <dbReference type="Proteomes" id="UP001497623"/>
    </source>
</evidence>
<dbReference type="PANTHER" id="PTHR11511">
    <property type="entry name" value="LARVAL STORAGE PROTEIN/PHENOLOXIDASE"/>
    <property type="match status" value="1"/>
</dbReference>
<comment type="caution">
    <text evidence="3">The sequence shown here is derived from an EMBL/GenBank/DDBJ whole genome shotgun (WGS) entry which is preliminary data.</text>
</comment>
<reference evidence="3 4" key="1">
    <citation type="submission" date="2024-05" db="EMBL/GenBank/DDBJ databases">
        <authorList>
            <person name="Wallberg A."/>
        </authorList>
    </citation>
    <scope>NUCLEOTIDE SEQUENCE [LARGE SCALE GENOMIC DNA]</scope>
</reference>
<feature type="non-terminal residue" evidence="3">
    <location>
        <position position="212"/>
    </location>
</feature>
<dbReference type="AlphaFoldDB" id="A0AAV2R1K5"/>
<protein>
    <submittedName>
        <fullName evidence="3">Uncharacterized protein</fullName>
    </submittedName>
</protein>
<dbReference type="EMBL" id="CAXKWB010014636">
    <property type="protein sequence ID" value="CAL4111257.1"/>
    <property type="molecule type" value="Genomic_DNA"/>
</dbReference>
<keyword evidence="4" id="KW-1185">Reference proteome</keyword>
<dbReference type="PANTHER" id="PTHR11511:SF4">
    <property type="entry name" value="PHENOLOXIDASE 2-RELATED"/>
    <property type="match status" value="1"/>
</dbReference>
<dbReference type="InterPro" id="IPR036697">
    <property type="entry name" value="Hemocyanin_N_sf"/>
</dbReference>
<feature type="non-terminal residue" evidence="3">
    <location>
        <position position="1"/>
    </location>
</feature>
<keyword evidence="2" id="KW-0186">Copper</keyword>
<dbReference type="Proteomes" id="UP001497623">
    <property type="component" value="Unassembled WGS sequence"/>
</dbReference>
<organism evidence="3 4">
    <name type="scientific">Meganyctiphanes norvegica</name>
    <name type="common">Northern krill</name>
    <name type="synonym">Thysanopoda norvegica</name>
    <dbReference type="NCBI Taxonomy" id="48144"/>
    <lineage>
        <taxon>Eukaryota</taxon>
        <taxon>Metazoa</taxon>
        <taxon>Ecdysozoa</taxon>
        <taxon>Arthropoda</taxon>
        <taxon>Crustacea</taxon>
        <taxon>Multicrustacea</taxon>
        <taxon>Malacostraca</taxon>
        <taxon>Eumalacostraca</taxon>
        <taxon>Eucarida</taxon>
        <taxon>Euphausiacea</taxon>
        <taxon>Euphausiidae</taxon>
        <taxon>Meganyctiphanes</taxon>
    </lineage>
</organism>
<dbReference type="Gene3D" id="1.20.1370.10">
    <property type="entry name" value="Hemocyanin, N-terminal domain"/>
    <property type="match status" value="1"/>
</dbReference>
<name>A0AAV2R1K5_MEGNR</name>
<evidence type="ECO:0000256" key="2">
    <source>
        <dbReference type="ARBA" id="ARBA00023008"/>
    </source>
</evidence>
<dbReference type="InterPro" id="IPR008922">
    <property type="entry name" value="Di-copper_centre_dom_sf"/>
</dbReference>
<dbReference type="Gene3D" id="1.10.1280.10">
    <property type="entry name" value="Di-copper center containing domain from catechol oxidase"/>
    <property type="match status" value="1"/>
</dbReference>
<evidence type="ECO:0000313" key="3">
    <source>
        <dbReference type="EMBL" id="CAL4111257.1"/>
    </source>
</evidence>
<evidence type="ECO:0000256" key="1">
    <source>
        <dbReference type="ARBA" id="ARBA00022723"/>
    </source>
</evidence>
<dbReference type="InterPro" id="IPR013788">
    <property type="entry name" value="Hemocyanin/hexamerin"/>
</dbReference>
<accession>A0AAV2R1K5</accession>
<gene>
    <name evidence="3" type="ORF">MNOR_LOCUS19592</name>
</gene>
<sequence length="212" mass="23945">QVCPEDVVDDANIVNSVQEEPLKIEAMTKLDILNLLKKHNAADKTMPMSATQNRLTVVGHALSAHDVFKKYGVPFEVRNISASEPFYLFKEEHSQAMLHLMEFLTAAGSLGEIIELSQAVRPYLHEDLFKGAFTNVLMNMNADTELPPVSEEFPEDFVDDTFFKTVETYNKSQNTVSVEALENGQYLITQAFDLDGENSIPENKVAYFREDY</sequence>
<dbReference type="SUPFAM" id="SSF48050">
    <property type="entry name" value="Hemocyanin, N-terminal domain"/>
    <property type="match status" value="1"/>
</dbReference>
<keyword evidence="1" id="KW-0479">Metal-binding</keyword>
<proteinExistence type="predicted"/>